<dbReference type="PRINTS" id="PR00385">
    <property type="entry name" value="P450"/>
</dbReference>
<dbReference type="eggNOG" id="KOG0157">
    <property type="taxonomic scope" value="Eukaryota"/>
</dbReference>
<keyword evidence="3 5" id="KW-0479">Metal-binding</keyword>
<organism evidence="8">
    <name type="scientific">Metarhizium acridum (strain CQMa 102)</name>
    <dbReference type="NCBI Taxonomy" id="655827"/>
    <lineage>
        <taxon>Eukaryota</taxon>
        <taxon>Fungi</taxon>
        <taxon>Dikarya</taxon>
        <taxon>Ascomycota</taxon>
        <taxon>Pezizomycotina</taxon>
        <taxon>Sordariomycetes</taxon>
        <taxon>Hypocreomycetidae</taxon>
        <taxon>Hypocreales</taxon>
        <taxon>Clavicipitaceae</taxon>
        <taxon>Metarhizium</taxon>
    </lineage>
</organism>
<dbReference type="GO" id="GO:0016705">
    <property type="term" value="F:oxidoreductase activity, acting on paired donors, with incorporation or reduction of molecular oxygen"/>
    <property type="evidence" value="ECO:0007669"/>
    <property type="project" value="InterPro"/>
</dbReference>
<dbReference type="KEGG" id="maw:19250206"/>
<evidence type="ECO:0000313" key="8">
    <source>
        <dbReference type="Proteomes" id="UP000002499"/>
    </source>
</evidence>
<dbReference type="GeneID" id="19250206"/>
<dbReference type="SUPFAM" id="SSF48264">
    <property type="entry name" value="Cytochrome P450"/>
    <property type="match status" value="1"/>
</dbReference>
<dbReference type="GO" id="GO:0020037">
    <property type="term" value="F:heme binding"/>
    <property type="evidence" value="ECO:0007669"/>
    <property type="project" value="InterPro"/>
</dbReference>
<dbReference type="InterPro" id="IPR036396">
    <property type="entry name" value="Cyt_P450_sf"/>
</dbReference>
<dbReference type="EMBL" id="GL698517">
    <property type="protein sequence ID" value="EFY88031.1"/>
    <property type="molecule type" value="Genomic_DNA"/>
</dbReference>
<dbReference type="InterPro" id="IPR002401">
    <property type="entry name" value="Cyt_P450_E_grp-I"/>
</dbReference>
<reference evidence="7 8" key="1">
    <citation type="journal article" date="2011" name="PLoS Genet.">
        <title>Genome sequencing and comparative transcriptomics of the model entomopathogenic fungi Metarhizium anisopliae and M. acridum.</title>
        <authorList>
            <person name="Gao Q."/>
            <person name="Jin K."/>
            <person name="Ying S.H."/>
            <person name="Zhang Y."/>
            <person name="Xiao G."/>
            <person name="Shang Y."/>
            <person name="Duan Z."/>
            <person name="Hu X."/>
            <person name="Xie X.Q."/>
            <person name="Zhou G."/>
            <person name="Peng G."/>
            <person name="Luo Z."/>
            <person name="Huang W."/>
            <person name="Wang B."/>
            <person name="Fang W."/>
            <person name="Wang S."/>
            <person name="Zhong Y."/>
            <person name="Ma L.J."/>
            <person name="St Leger R.J."/>
            <person name="Zhao G.P."/>
            <person name="Pei Y."/>
            <person name="Feng M.G."/>
            <person name="Xia Y."/>
            <person name="Wang C."/>
        </authorList>
    </citation>
    <scope>NUCLEOTIDE SEQUENCE [LARGE SCALE GENOMIC DNA]</scope>
    <source>
        <strain evidence="7 8">CQMa 102</strain>
    </source>
</reference>
<keyword evidence="8" id="KW-1185">Reference proteome</keyword>
<dbReference type="OrthoDB" id="1470350at2759"/>
<accession>E9E7P7</accession>
<dbReference type="InterPro" id="IPR001128">
    <property type="entry name" value="Cyt_P450"/>
</dbReference>
<dbReference type="STRING" id="655827.E9E7P7"/>
<evidence type="ECO:0000256" key="5">
    <source>
        <dbReference type="PIRSR" id="PIRSR602401-1"/>
    </source>
</evidence>
<evidence type="ECO:0000313" key="7">
    <source>
        <dbReference type="EMBL" id="EFY88031.1"/>
    </source>
</evidence>
<dbReference type="Gene3D" id="1.10.630.10">
    <property type="entry name" value="Cytochrome P450"/>
    <property type="match status" value="1"/>
</dbReference>
<dbReference type="Proteomes" id="UP000002499">
    <property type="component" value="Unassembled WGS sequence"/>
</dbReference>
<comment type="cofactor">
    <cofactor evidence="5">
        <name>heme</name>
        <dbReference type="ChEBI" id="CHEBI:30413"/>
    </cofactor>
</comment>
<comment type="similarity">
    <text evidence="1">Belongs to the cytochrome P450 family.</text>
</comment>
<dbReference type="PRINTS" id="PR00463">
    <property type="entry name" value="EP450I"/>
</dbReference>
<dbReference type="InParanoid" id="E9E7P7"/>
<evidence type="ECO:0008006" key="9">
    <source>
        <dbReference type="Google" id="ProtNLM"/>
    </source>
</evidence>
<evidence type="ECO:0000256" key="2">
    <source>
        <dbReference type="ARBA" id="ARBA00022617"/>
    </source>
</evidence>
<dbReference type="GO" id="GO:0005506">
    <property type="term" value="F:iron ion binding"/>
    <property type="evidence" value="ECO:0007669"/>
    <property type="project" value="InterPro"/>
</dbReference>
<dbReference type="PANTHER" id="PTHR24305">
    <property type="entry name" value="CYTOCHROME P450"/>
    <property type="match status" value="1"/>
</dbReference>
<evidence type="ECO:0000256" key="4">
    <source>
        <dbReference type="ARBA" id="ARBA00023004"/>
    </source>
</evidence>
<feature type="binding site" description="axial binding residue" evidence="5">
    <location>
        <position position="519"/>
    </location>
    <ligand>
        <name>heme</name>
        <dbReference type="ChEBI" id="CHEBI:30413"/>
    </ligand>
    <ligandPart>
        <name>Fe</name>
        <dbReference type="ChEBI" id="CHEBI:18248"/>
    </ligandPart>
</feature>
<dbReference type="AlphaFoldDB" id="E9E7P7"/>
<name>E9E7P7_METAQ</name>
<proteinExistence type="inferred from homology"/>
<gene>
    <name evidence="7" type="ORF">MAC_05895</name>
</gene>
<protein>
    <recommendedName>
        <fullName evidence="9">Cytochrome P450</fullName>
    </recommendedName>
</protein>
<evidence type="ECO:0000256" key="6">
    <source>
        <dbReference type="SAM" id="Phobius"/>
    </source>
</evidence>
<sequence length="594" mass="67363">MAYATKAIVAVALIYFSQFLRNFLRNIVNGRAIKLPLVIVPVDQTSLLWLILAPLGRKQLQQILPVQVWNRLAISIFGWEFHEKLRPFQQFADDRGDGKGLSYLLAGLGQLELWTADPIAVQDILLRHRDFEVPHSLEFALGQYGPNVLTTNGDQWTRHRRIVSSVIDERISKTVFEESIQQTRGLLGEIQPSKSLNNPQTTDTFHLFDMLKKITIHVLLTAGMGRTVAWNDGNDQEADKGFRMTHIRSLTTVVTSIAGAGLLPTGMLTHWPRWLPGHDKMTSIGRAKNEVQMRSKIILEAERISMARGETSGSTNNIMRKLLEASQDGHDSGKPLSEAEMISNLFIFTAAGFETTATLLAYAMVLLARYPMWQDWLLEEVDELASVDEPSEPTEYTAAFPRAIRTMAFMYETLRLYSPVCHVHRETASPQTLQTATGTVHLPAKTRIYVNSVAVHLLPIWRDINRDSDPPFYKQEPTASADEHAFRPSRWLNPPDKTQRIYHPPKGTWIPWAMGPRVCPGQKMAQVEFTAVVLTLLRRCRIDAVPLDGEGRKETEERLDAELRDSSWVTVLQMNNVFDPKPNKGLPMRFSRRR</sequence>
<dbReference type="InterPro" id="IPR050121">
    <property type="entry name" value="Cytochrome_P450_monoxygenase"/>
</dbReference>
<keyword evidence="6" id="KW-0812">Transmembrane</keyword>
<dbReference type="HOGENOM" id="CLU_001570_25_2_1"/>
<evidence type="ECO:0000256" key="3">
    <source>
        <dbReference type="ARBA" id="ARBA00022723"/>
    </source>
</evidence>
<evidence type="ECO:0000256" key="1">
    <source>
        <dbReference type="ARBA" id="ARBA00010617"/>
    </source>
</evidence>
<keyword evidence="2 5" id="KW-0349">Heme</keyword>
<keyword evidence="6" id="KW-0472">Membrane</keyword>
<feature type="transmembrane region" description="Helical" evidence="6">
    <location>
        <begin position="345"/>
        <end position="368"/>
    </location>
</feature>
<dbReference type="OMA" id="WQEWLFE"/>
<keyword evidence="4 5" id="KW-0408">Iron</keyword>
<feature type="transmembrane region" description="Helical" evidence="6">
    <location>
        <begin position="250"/>
        <end position="271"/>
    </location>
</feature>
<dbReference type="PANTHER" id="PTHR24305:SF166">
    <property type="entry name" value="CYTOCHROME P450 12A4, MITOCHONDRIAL-RELATED"/>
    <property type="match status" value="1"/>
</dbReference>
<dbReference type="GO" id="GO:0004497">
    <property type="term" value="F:monooxygenase activity"/>
    <property type="evidence" value="ECO:0007669"/>
    <property type="project" value="InterPro"/>
</dbReference>
<dbReference type="Pfam" id="PF00067">
    <property type="entry name" value="p450"/>
    <property type="match status" value="1"/>
</dbReference>
<keyword evidence="6" id="KW-1133">Transmembrane helix</keyword>